<protein>
    <recommendedName>
        <fullName evidence="2">histidine kinase</fullName>
        <ecNumber evidence="2">2.7.13.3</ecNumber>
    </recommendedName>
</protein>
<feature type="coiled-coil region" evidence="3">
    <location>
        <begin position="157"/>
        <end position="194"/>
    </location>
</feature>
<proteinExistence type="predicted"/>
<dbReference type="PRINTS" id="PR00344">
    <property type="entry name" value="BCTRLSENSOR"/>
</dbReference>
<dbReference type="SUPFAM" id="SSF55874">
    <property type="entry name" value="ATPase domain of HSP90 chaperone/DNA topoisomerase II/histidine kinase"/>
    <property type="match status" value="1"/>
</dbReference>
<dbReference type="EMBL" id="CP022098">
    <property type="protein sequence ID" value="ATB42115.1"/>
    <property type="molecule type" value="Genomic_DNA"/>
</dbReference>
<dbReference type="InterPro" id="IPR029016">
    <property type="entry name" value="GAF-like_dom_sf"/>
</dbReference>
<dbReference type="SMART" id="SM00065">
    <property type="entry name" value="GAF"/>
    <property type="match status" value="1"/>
</dbReference>
<evidence type="ECO:0000259" key="4">
    <source>
        <dbReference type="PROSITE" id="PS50109"/>
    </source>
</evidence>
<dbReference type="PROSITE" id="PS50109">
    <property type="entry name" value="HIS_KIN"/>
    <property type="match status" value="1"/>
</dbReference>
<dbReference type="InterPro" id="IPR003594">
    <property type="entry name" value="HATPase_dom"/>
</dbReference>
<dbReference type="SUPFAM" id="SSF55781">
    <property type="entry name" value="GAF domain-like"/>
    <property type="match status" value="1"/>
</dbReference>
<feature type="domain" description="Histidine kinase" evidence="4">
    <location>
        <begin position="194"/>
        <end position="414"/>
    </location>
</feature>
<reference evidence="5 6" key="1">
    <citation type="submission" date="2017-06" db="EMBL/GenBank/DDBJ databases">
        <title>Sequencing and comparative analysis of myxobacterial genomes.</title>
        <authorList>
            <person name="Rupp O."/>
            <person name="Goesmann A."/>
            <person name="Sogaard-Andersen L."/>
        </authorList>
    </citation>
    <scope>NUCLEOTIDE SEQUENCE [LARGE SCALE GENOMIC DNA]</scope>
    <source>
        <strain evidence="5 6">DSM 52655</strain>
    </source>
</reference>
<dbReference type="PANTHER" id="PTHR43102">
    <property type="entry name" value="SLR1143 PROTEIN"/>
    <property type="match status" value="1"/>
</dbReference>
<keyword evidence="3" id="KW-0175">Coiled coil</keyword>
<dbReference type="InterPro" id="IPR004358">
    <property type="entry name" value="Sig_transdc_His_kin-like_C"/>
</dbReference>
<dbReference type="EC" id="2.7.13.3" evidence="2"/>
<comment type="catalytic activity">
    <reaction evidence="1">
        <text>ATP + protein L-histidine = ADP + protein N-phospho-L-histidine.</text>
        <dbReference type="EC" id="2.7.13.3"/>
    </reaction>
</comment>
<gene>
    <name evidence="5" type="ORF">CYFUS_007592</name>
</gene>
<dbReference type="Pfam" id="PF01590">
    <property type="entry name" value="GAF"/>
    <property type="match status" value="1"/>
</dbReference>
<dbReference type="InterPro" id="IPR005467">
    <property type="entry name" value="His_kinase_dom"/>
</dbReference>
<evidence type="ECO:0000313" key="5">
    <source>
        <dbReference type="EMBL" id="ATB42115.1"/>
    </source>
</evidence>
<dbReference type="InterPro" id="IPR036890">
    <property type="entry name" value="HATPase_C_sf"/>
</dbReference>
<evidence type="ECO:0000313" key="6">
    <source>
        <dbReference type="Proteomes" id="UP000217257"/>
    </source>
</evidence>
<dbReference type="Gene3D" id="1.10.287.130">
    <property type="match status" value="1"/>
</dbReference>
<evidence type="ECO:0000256" key="1">
    <source>
        <dbReference type="ARBA" id="ARBA00000085"/>
    </source>
</evidence>
<dbReference type="Gene3D" id="3.30.450.40">
    <property type="match status" value="1"/>
</dbReference>
<organism evidence="5 6">
    <name type="scientific">Cystobacter fuscus</name>
    <dbReference type="NCBI Taxonomy" id="43"/>
    <lineage>
        <taxon>Bacteria</taxon>
        <taxon>Pseudomonadati</taxon>
        <taxon>Myxococcota</taxon>
        <taxon>Myxococcia</taxon>
        <taxon>Myxococcales</taxon>
        <taxon>Cystobacterineae</taxon>
        <taxon>Archangiaceae</taxon>
        <taxon>Cystobacter</taxon>
    </lineage>
</organism>
<accession>A0A250JDZ8</accession>
<dbReference type="GO" id="GO:0000155">
    <property type="term" value="F:phosphorelay sensor kinase activity"/>
    <property type="evidence" value="ECO:0007669"/>
    <property type="project" value="InterPro"/>
</dbReference>
<dbReference type="Proteomes" id="UP000217257">
    <property type="component" value="Chromosome"/>
</dbReference>
<dbReference type="AlphaFoldDB" id="A0A250JDZ8"/>
<dbReference type="RefSeq" id="WP_095989719.1">
    <property type="nucleotide sequence ID" value="NZ_CP022098.1"/>
</dbReference>
<evidence type="ECO:0000256" key="3">
    <source>
        <dbReference type="SAM" id="Coils"/>
    </source>
</evidence>
<sequence>MKVAPPHPQEEARLAALDALQILDTLPEAGFDDLTRLASRMCGMPIALVSLVDRSRQWFKSRVGLEAQETPRDIAFCAHAILDERPFVVPDAREDERFHDNPLVTGELHLRFYAGVPIKSVEGHNIGTLCVIDQQPRQLTAEQAEMLAAIGRQVEAQLQLRLRVRELERREEELRSQRDTLASLQRQKDGLLQRVMRDFKAPLSTILTNATFTLYRPHLPEELQRSTRDIRDAADNLQRTVSNLLDTSGDESATPLVAAPFDAHLLLSEVARDFQQRLVSSPRRFIQCVKLAEPLLIADRELLRRTLANLLDNSFQYTALGSSRITLEATNPEPGLLELRVRDEGPGIPPSARAHLFEAHLPDENTPTSGRSEGGNRLALAFCRRAVQAHGGWIWVEDNHPKGTAFCIRLPLRPHGPLFSDS</sequence>
<dbReference type="InterPro" id="IPR036097">
    <property type="entry name" value="HisK_dim/P_sf"/>
</dbReference>
<dbReference type="Gene3D" id="3.30.565.10">
    <property type="entry name" value="Histidine kinase-like ATPase, C-terminal domain"/>
    <property type="match status" value="1"/>
</dbReference>
<dbReference type="SUPFAM" id="SSF47384">
    <property type="entry name" value="Homodimeric domain of signal transducing histidine kinase"/>
    <property type="match status" value="1"/>
</dbReference>
<dbReference type="InterPro" id="IPR003018">
    <property type="entry name" value="GAF"/>
</dbReference>
<evidence type="ECO:0000256" key="2">
    <source>
        <dbReference type="ARBA" id="ARBA00012438"/>
    </source>
</evidence>
<dbReference type="Pfam" id="PF02518">
    <property type="entry name" value="HATPase_c"/>
    <property type="match status" value="1"/>
</dbReference>
<name>A0A250JDZ8_9BACT</name>
<dbReference type="KEGG" id="cfus:CYFUS_007592"/>
<dbReference type="PANTHER" id="PTHR43102:SF2">
    <property type="entry name" value="GAF DOMAIN-CONTAINING PROTEIN"/>
    <property type="match status" value="1"/>
</dbReference>
<dbReference type="SMART" id="SM00387">
    <property type="entry name" value="HATPase_c"/>
    <property type="match status" value="1"/>
</dbReference>